<comment type="caution">
    <text evidence="1">The sequence shown here is derived from an EMBL/GenBank/DDBJ whole genome shotgun (WGS) entry which is preliminary data.</text>
</comment>
<gene>
    <name evidence="1" type="ORF">DEBURN_LOCUS9945</name>
</gene>
<accession>A0A9N9CT97</accession>
<sequence length="96" mass="10628">MVSVFAVVTIEVTVMVEVLVNVVVLVDEHGLVTVFTITVVAETVFEPGQFVGHTILVLQHVLMQTFLLAVTGYKNKSIEKTRVIATKKKGSFQHHH</sequence>
<keyword evidence="2" id="KW-1185">Reference proteome</keyword>
<protein>
    <submittedName>
        <fullName evidence="1">6557_t:CDS:1</fullName>
    </submittedName>
</protein>
<name>A0A9N9CT97_9GLOM</name>
<evidence type="ECO:0000313" key="2">
    <source>
        <dbReference type="Proteomes" id="UP000789706"/>
    </source>
</evidence>
<dbReference type="EMBL" id="CAJVPK010002305">
    <property type="protein sequence ID" value="CAG8610291.1"/>
    <property type="molecule type" value="Genomic_DNA"/>
</dbReference>
<evidence type="ECO:0000313" key="1">
    <source>
        <dbReference type="EMBL" id="CAG8610291.1"/>
    </source>
</evidence>
<dbReference type="AlphaFoldDB" id="A0A9N9CT97"/>
<reference evidence="1" key="1">
    <citation type="submission" date="2021-06" db="EMBL/GenBank/DDBJ databases">
        <authorList>
            <person name="Kallberg Y."/>
            <person name="Tangrot J."/>
            <person name="Rosling A."/>
        </authorList>
    </citation>
    <scope>NUCLEOTIDE SEQUENCE</scope>
    <source>
        <strain evidence="1">AZ414A</strain>
    </source>
</reference>
<dbReference type="Proteomes" id="UP000789706">
    <property type="component" value="Unassembled WGS sequence"/>
</dbReference>
<organism evidence="1 2">
    <name type="scientific">Diversispora eburnea</name>
    <dbReference type="NCBI Taxonomy" id="1213867"/>
    <lineage>
        <taxon>Eukaryota</taxon>
        <taxon>Fungi</taxon>
        <taxon>Fungi incertae sedis</taxon>
        <taxon>Mucoromycota</taxon>
        <taxon>Glomeromycotina</taxon>
        <taxon>Glomeromycetes</taxon>
        <taxon>Diversisporales</taxon>
        <taxon>Diversisporaceae</taxon>
        <taxon>Diversispora</taxon>
    </lineage>
</organism>
<proteinExistence type="predicted"/>